<evidence type="ECO:0000256" key="9">
    <source>
        <dbReference type="ARBA" id="ARBA00023125"/>
    </source>
</evidence>
<dbReference type="SMART" id="SM00487">
    <property type="entry name" value="DEXDc"/>
    <property type="match status" value="1"/>
</dbReference>
<comment type="cofactor">
    <cofactor evidence="11">
        <name>Zn(2+)</name>
        <dbReference type="ChEBI" id="CHEBI:29105"/>
    </cofactor>
    <text evidence="11">Binds 2 zinc ions per subunit.</text>
</comment>
<dbReference type="RefSeq" id="WP_007548482.1">
    <property type="nucleotide sequence ID" value="NZ_JAATLG010000007.1"/>
</dbReference>
<feature type="binding site" evidence="11">
    <location>
        <position position="501"/>
    </location>
    <ligand>
        <name>Zn(2+)</name>
        <dbReference type="ChEBI" id="CHEBI:29105"/>
        <label>2</label>
    </ligand>
</feature>
<feature type="binding site" evidence="11">
    <location>
        <position position="486"/>
    </location>
    <ligand>
        <name>Zn(2+)</name>
        <dbReference type="ChEBI" id="CHEBI:29105"/>
        <label>2</label>
    </ligand>
</feature>
<dbReference type="InterPro" id="IPR005259">
    <property type="entry name" value="PriA"/>
</dbReference>
<keyword evidence="1 11" id="KW-0639">Primosome</keyword>
<dbReference type="InterPro" id="IPR041236">
    <property type="entry name" value="PriA_C"/>
</dbReference>
<comment type="catalytic activity">
    <reaction evidence="11">
        <text>Couples ATP hydrolysis with the unwinding of duplex DNA by translocating in the 3'-5' direction.</text>
        <dbReference type="EC" id="5.6.2.4"/>
    </reaction>
</comment>
<dbReference type="GO" id="GO:0006270">
    <property type="term" value="P:DNA replication initiation"/>
    <property type="evidence" value="ECO:0007669"/>
    <property type="project" value="TreeGrafter"/>
</dbReference>
<dbReference type="InterPro" id="IPR027417">
    <property type="entry name" value="P-loop_NTPase"/>
</dbReference>
<organism evidence="13">
    <name type="scientific">Wolbachia pipientis</name>
    <dbReference type="NCBI Taxonomy" id="955"/>
    <lineage>
        <taxon>Bacteria</taxon>
        <taxon>Pseudomonadati</taxon>
        <taxon>Pseudomonadota</taxon>
        <taxon>Alphaproteobacteria</taxon>
        <taxon>Rickettsiales</taxon>
        <taxon>Anaplasmataceae</taxon>
        <taxon>Wolbachieae</taxon>
        <taxon>Wolbachia</taxon>
    </lineage>
</organism>
<dbReference type="SMART" id="SM00490">
    <property type="entry name" value="HELICc"/>
    <property type="match status" value="1"/>
</dbReference>
<keyword evidence="8 11" id="KW-0067">ATP-binding</keyword>
<feature type="binding site" evidence="11">
    <location>
        <position position="517"/>
    </location>
    <ligand>
        <name>Zn(2+)</name>
        <dbReference type="ChEBI" id="CHEBI:29105"/>
        <label>1</label>
    </ligand>
</feature>
<evidence type="ECO:0000313" key="13">
    <source>
        <dbReference type="EMBL" id="AIT39410.1"/>
    </source>
</evidence>
<feature type="binding site" evidence="11">
    <location>
        <position position="514"/>
    </location>
    <ligand>
        <name>Zn(2+)</name>
        <dbReference type="ChEBI" id="CHEBI:29105"/>
        <label>1</label>
    </ligand>
</feature>
<dbReference type="Pfam" id="PF17764">
    <property type="entry name" value="PriA_3primeBD"/>
    <property type="match status" value="1"/>
</dbReference>
<keyword evidence="2 11" id="KW-0235">DNA replication</keyword>
<dbReference type="EC" id="5.6.2.4" evidence="11"/>
<dbReference type="AlphaFoldDB" id="A0A097GWE0"/>
<dbReference type="InterPro" id="IPR042115">
    <property type="entry name" value="PriA_3primeBD_sf"/>
</dbReference>
<dbReference type="InterPro" id="IPR011545">
    <property type="entry name" value="DEAD/DEAH_box_helicase_dom"/>
</dbReference>
<dbReference type="Pfam" id="PF18074">
    <property type="entry name" value="PriA_C"/>
    <property type="match status" value="1"/>
</dbReference>
<evidence type="ECO:0000256" key="2">
    <source>
        <dbReference type="ARBA" id="ARBA00022705"/>
    </source>
</evidence>
<feature type="binding site" evidence="11">
    <location>
        <position position="504"/>
    </location>
    <ligand>
        <name>Zn(2+)</name>
        <dbReference type="ChEBI" id="CHEBI:29105"/>
        <label>2</label>
    </ligand>
</feature>
<dbReference type="SUPFAM" id="SSF52540">
    <property type="entry name" value="P-loop containing nucleoside triphosphate hydrolases"/>
    <property type="match status" value="2"/>
</dbReference>
<dbReference type="InterPro" id="IPR041222">
    <property type="entry name" value="PriA_3primeBD"/>
</dbReference>
<keyword evidence="9 11" id="KW-0238">DNA-binding</keyword>
<feature type="domain" description="Helicase ATP-binding" evidence="12">
    <location>
        <begin position="142"/>
        <end position="417"/>
    </location>
</feature>
<evidence type="ECO:0000259" key="12">
    <source>
        <dbReference type="PROSITE" id="PS51192"/>
    </source>
</evidence>
<feature type="binding site" evidence="11">
    <location>
        <position position="483"/>
    </location>
    <ligand>
        <name>Zn(2+)</name>
        <dbReference type="ChEBI" id="CHEBI:29105"/>
        <label>2</label>
    </ligand>
</feature>
<dbReference type="Pfam" id="PF18319">
    <property type="entry name" value="Zn_ribbon_PriA"/>
    <property type="match status" value="1"/>
</dbReference>
<reference evidence="13" key="1">
    <citation type="journal article" date="2014" name="Genome Biol. Evol.">
        <title>Signs of neutralization in a redundant gene involved in homologous recombination in wolbachia endosymbionts.</title>
        <authorList>
            <person name="Badawi M."/>
            <person name="Giraud I."/>
            <person name="Vavre F."/>
            <person name="Greve P."/>
            <person name="Cordaux R."/>
        </authorList>
    </citation>
    <scope>NUCLEOTIDE SEQUENCE</scope>
    <source>
        <strain evidence="13">Daur</strain>
    </source>
</reference>
<dbReference type="InterPro" id="IPR040498">
    <property type="entry name" value="PriA_CRR"/>
</dbReference>
<dbReference type="Pfam" id="PF00270">
    <property type="entry name" value="DEAD"/>
    <property type="match status" value="1"/>
</dbReference>
<evidence type="ECO:0000256" key="5">
    <source>
        <dbReference type="ARBA" id="ARBA00022801"/>
    </source>
</evidence>
<dbReference type="GO" id="GO:0016887">
    <property type="term" value="F:ATP hydrolysis activity"/>
    <property type="evidence" value="ECO:0007669"/>
    <property type="project" value="RHEA"/>
</dbReference>
<dbReference type="PANTHER" id="PTHR30580:SF0">
    <property type="entry name" value="PRIMOSOMAL PROTEIN N"/>
    <property type="match status" value="1"/>
</dbReference>
<dbReference type="GO" id="GO:0008270">
    <property type="term" value="F:zinc ion binding"/>
    <property type="evidence" value="ECO:0007669"/>
    <property type="project" value="UniProtKB-UniRule"/>
</dbReference>
<evidence type="ECO:0000256" key="1">
    <source>
        <dbReference type="ARBA" id="ARBA00022515"/>
    </source>
</evidence>
<dbReference type="PANTHER" id="PTHR30580">
    <property type="entry name" value="PRIMOSOMAL PROTEIN N"/>
    <property type="match status" value="1"/>
</dbReference>
<dbReference type="GO" id="GO:0005524">
    <property type="term" value="F:ATP binding"/>
    <property type="evidence" value="ECO:0007669"/>
    <property type="project" value="UniProtKB-UniRule"/>
</dbReference>
<dbReference type="NCBIfam" id="TIGR00595">
    <property type="entry name" value="priA"/>
    <property type="match status" value="1"/>
</dbReference>
<keyword evidence="4 11" id="KW-0547">Nucleotide-binding</keyword>
<dbReference type="Gene3D" id="3.40.1440.60">
    <property type="entry name" value="PriA, 3(prime) DNA-binding domain"/>
    <property type="match status" value="1"/>
</dbReference>
<evidence type="ECO:0000256" key="4">
    <source>
        <dbReference type="ARBA" id="ARBA00022741"/>
    </source>
</evidence>
<protein>
    <recommendedName>
        <fullName evidence="11">Replication restart protein PriA</fullName>
    </recommendedName>
    <alternativeName>
        <fullName evidence="11">ATP-dependent DNA helicase PriA</fullName>
        <ecNumber evidence="11">5.6.2.4</ecNumber>
    </alternativeName>
    <alternativeName>
        <fullName evidence="11">DNA 3'-5' helicase PriA</fullName>
    </alternativeName>
</protein>
<evidence type="ECO:0000256" key="8">
    <source>
        <dbReference type="ARBA" id="ARBA00022840"/>
    </source>
</evidence>
<dbReference type="GO" id="GO:0006302">
    <property type="term" value="P:double-strand break repair"/>
    <property type="evidence" value="ECO:0007669"/>
    <property type="project" value="InterPro"/>
</dbReference>
<comment type="subunit">
    <text evidence="11">Component of the replication restart primosome.</text>
</comment>
<dbReference type="GO" id="GO:0006269">
    <property type="term" value="P:DNA replication, synthesis of primer"/>
    <property type="evidence" value="ECO:0007669"/>
    <property type="project" value="UniProtKB-KW"/>
</dbReference>
<accession>A0A097GWE0</accession>
<feature type="binding site" evidence="11">
    <location>
        <position position="474"/>
    </location>
    <ligand>
        <name>Zn(2+)</name>
        <dbReference type="ChEBI" id="CHEBI:29105"/>
        <label>1</label>
    </ligand>
</feature>
<name>A0A097GWE0_WOLPI</name>
<evidence type="ECO:0000256" key="11">
    <source>
        <dbReference type="HAMAP-Rule" id="MF_00983"/>
    </source>
</evidence>
<keyword evidence="3 11" id="KW-0479">Metal-binding</keyword>
<keyword evidence="7 11" id="KW-0862">Zinc</keyword>
<dbReference type="InterPro" id="IPR014001">
    <property type="entry name" value="Helicase_ATP-bd"/>
</dbReference>
<sequence length="780" mass="87896">MLNSITMAKTVDVLLSLPIDQLFSYAIEENTEILLGDYVVVPFGKKRLIGIVWKYSDKSNRELKFIEQKIDLPNIRPKLIAFAEWVAQYNLIPIGMLAKVIMGGVLKVNHIDKLVCVEQKQETSEISCQLSPEQQIASDKIISNLNEYSVTLLDGETGSGKTEVYLSVIAQLIKNYTAVPNAAQTLPSQCPETQLYEHCNLGLPRGCYPSSLTLGSSFSYNLITNVYFNLKPIPNLQSKFLDSSVKHWNDTFILKAKPTVTFSIPSLPRTSMTPEYVEMTSGEGNTQILILLPEIVLTSQLVNRVRGQISKNLVEWHSGLTPKTRRNNWLNIANGNAQIIIGARSALFLPYKNLKLIIVDEEHDSSFKQEQGIIYNARDMAIILAKFENIPIILSSATPLLETIHHVKNGNYNHVKLTKRFGGAELPLIKVVDMRNNKQWISSELFESIKQTIEKKQQVMLFLNRRGYAQLAICKKCGYKISCLNCAVWLTYHKKKNALLCHHCSYQLKLPEKCSNCQSEQPLSLYGIGIERLLEEMVKLIPNAKTAMISSDQKSVSNIIDLVLKEEVNIIIGTQIIAKGHNFPKLTLVGVINADLSLENSDLRAAEKTYQLLHQVAGRSGRFNEKGMVIVQTNNPESSIIKALLHQKRDSFYEIELKSRREAKMPPFSRLIALIICGKNRIATQKAANEIVKSLLCHPSSSTTCIQEKNVSADKKEFEILGPSPAAINFLNNKYRYRVLLKIHNKHSLSIQKKLKYWIKNCNLNSSIAVIIDVDPVSFF</sequence>
<comment type="similarity">
    <text evidence="11">Belongs to the helicase family. PriA subfamily.</text>
</comment>
<gene>
    <name evidence="11 13" type="primary">priA</name>
</gene>
<dbReference type="HAMAP" id="MF_00983">
    <property type="entry name" value="PriA"/>
    <property type="match status" value="1"/>
</dbReference>
<dbReference type="GO" id="GO:1990077">
    <property type="term" value="C:primosome complex"/>
    <property type="evidence" value="ECO:0007669"/>
    <property type="project" value="UniProtKB-UniRule"/>
</dbReference>
<dbReference type="GO" id="GO:0006310">
    <property type="term" value="P:DNA recombination"/>
    <property type="evidence" value="ECO:0007669"/>
    <property type="project" value="InterPro"/>
</dbReference>
<dbReference type="EMBL" id="KM066911">
    <property type="protein sequence ID" value="AIT39410.1"/>
    <property type="molecule type" value="Genomic_DNA"/>
</dbReference>
<dbReference type="InterPro" id="IPR001650">
    <property type="entry name" value="Helicase_C-like"/>
</dbReference>
<dbReference type="GO" id="GO:0043138">
    <property type="term" value="F:3'-5' DNA helicase activity"/>
    <property type="evidence" value="ECO:0007669"/>
    <property type="project" value="UniProtKB-EC"/>
</dbReference>
<keyword evidence="6 11" id="KW-0347">Helicase</keyword>
<evidence type="ECO:0000256" key="7">
    <source>
        <dbReference type="ARBA" id="ARBA00022833"/>
    </source>
</evidence>
<comment type="catalytic activity">
    <reaction evidence="11">
        <text>ATP + H2O = ADP + phosphate + H(+)</text>
        <dbReference type="Rhea" id="RHEA:13065"/>
        <dbReference type="ChEBI" id="CHEBI:15377"/>
        <dbReference type="ChEBI" id="CHEBI:15378"/>
        <dbReference type="ChEBI" id="CHEBI:30616"/>
        <dbReference type="ChEBI" id="CHEBI:43474"/>
        <dbReference type="ChEBI" id="CHEBI:456216"/>
        <dbReference type="EC" id="5.6.2.4"/>
    </reaction>
</comment>
<feature type="binding site" evidence="11">
    <location>
        <position position="477"/>
    </location>
    <ligand>
        <name>Zn(2+)</name>
        <dbReference type="ChEBI" id="CHEBI:29105"/>
        <label>1</label>
    </ligand>
</feature>
<keyword evidence="5 11" id="KW-0378">Hydrolase</keyword>
<evidence type="ECO:0000256" key="3">
    <source>
        <dbReference type="ARBA" id="ARBA00022723"/>
    </source>
</evidence>
<dbReference type="Gene3D" id="3.40.50.300">
    <property type="entry name" value="P-loop containing nucleotide triphosphate hydrolases"/>
    <property type="match status" value="3"/>
</dbReference>
<comment type="function">
    <text evidence="11">Initiates the restart of stalled replication forks, which reloads the replicative helicase on sites other than the origin of replication. Recognizes and binds to abandoned replication forks and remodels them to uncover a helicase loading site. Promotes assembly of the primosome at these replication forks.</text>
</comment>
<keyword evidence="10 11" id="KW-0413">Isomerase</keyword>
<dbReference type="PROSITE" id="PS51192">
    <property type="entry name" value="HELICASE_ATP_BIND_1"/>
    <property type="match status" value="1"/>
</dbReference>
<dbReference type="GO" id="GO:0003677">
    <property type="term" value="F:DNA binding"/>
    <property type="evidence" value="ECO:0007669"/>
    <property type="project" value="UniProtKB-UniRule"/>
</dbReference>
<proteinExistence type="inferred from homology"/>
<dbReference type="Pfam" id="PF00271">
    <property type="entry name" value="Helicase_C"/>
    <property type="match status" value="1"/>
</dbReference>
<evidence type="ECO:0000256" key="10">
    <source>
        <dbReference type="ARBA" id="ARBA00023235"/>
    </source>
</evidence>
<evidence type="ECO:0000256" key="6">
    <source>
        <dbReference type="ARBA" id="ARBA00022806"/>
    </source>
</evidence>